<evidence type="ECO:0000259" key="3">
    <source>
        <dbReference type="PROSITE" id="PS50222"/>
    </source>
</evidence>
<dbReference type="PANTHER" id="PTHR23049">
    <property type="entry name" value="MYOSIN REGULATORY LIGHT CHAIN 2"/>
    <property type="match status" value="1"/>
</dbReference>
<keyword evidence="1" id="KW-0677">Repeat</keyword>
<evidence type="ECO:0000313" key="4">
    <source>
        <dbReference type="EMBL" id="KAJ6638893.1"/>
    </source>
</evidence>
<dbReference type="Gene3D" id="1.10.238.10">
    <property type="entry name" value="EF-hand"/>
    <property type="match status" value="2"/>
</dbReference>
<name>A0A9Q0S0F4_9DIPT</name>
<proteinExistence type="predicted"/>
<accession>A0A9Q0S0F4</accession>
<dbReference type="PROSITE" id="PS50222">
    <property type="entry name" value="EF_HAND_2"/>
    <property type="match status" value="1"/>
</dbReference>
<dbReference type="InterPro" id="IPR018247">
    <property type="entry name" value="EF_Hand_1_Ca_BS"/>
</dbReference>
<protein>
    <submittedName>
        <fullName evidence="4">Myosin regulatory light polypeptide 9</fullName>
    </submittedName>
</protein>
<dbReference type="InterPro" id="IPR002048">
    <property type="entry name" value="EF_hand_dom"/>
</dbReference>
<dbReference type="GO" id="GO:0005509">
    <property type="term" value="F:calcium ion binding"/>
    <property type="evidence" value="ECO:0007669"/>
    <property type="project" value="InterPro"/>
</dbReference>
<sequence length="145" mass="16235">AFLLFDLNGDGCIDEEDLRATFGTLGEDNIPEGLIEQMMSEAMNPLDFDAFVMLLGYKTIELDPEDVLIEALSKWDVGQTGLISEDKIRHDLICYGDRFTEKEAYTALEEAPIGNKNKPGEPPMIDYQGFCKILGGLRKRKPSEN</sequence>
<dbReference type="SUPFAM" id="SSF47473">
    <property type="entry name" value="EF-hand"/>
    <property type="match status" value="1"/>
</dbReference>
<organism evidence="4 5">
    <name type="scientific">Pseudolycoriella hygida</name>
    <dbReference type="NCBI Taxonomy" id="35572"/>
    <lineage>
        <taxon>Eukaryota</taxon>
        <taxon>Metazoa</taxon>
        <taxon>Ecdysozoa</taxon>
        <taxon>Arthropoda</taxon>
        <taxon>Hexapoda</taxon>
        <taxon>Insecta</taxon>
        <taxon>Pterygota</taxon>
        <taxon>Neoptera</taxon>
        <taxon>Endopterygota</taxon>
        <taxon>Diptera</taxon>
        <taxon>Nematocera</taxon>
        <taxon>Sciaroidea</taxon>
        <taxon>Sciaridae</taxon>
        <taxon>Pseudolycoriella</taxon>
    </lineage>
</organism>
<dbReference type="InterPro" id="IPR050403">
    <property type="entry name" value="Myosin_RLC"/>
</dbReference>
<dbReference type="OrthoDB" id="429467at2759"/>
<dbReference type="AlphaFoldDB" id="A0A9Q0S0F4"/>
<gene>
    <name evidence="4" type="primary">MYL9</name>
    <name evidence="4" type="ORF">Bhyg_11631</name>
</gene>
<evidence type="ECO:0000313" key="5">
    <source>
        <dbReference type="Proteomes" id="UP001151699"/>
    </source>
</evidence>
<dbReference type="Proteomes" id="UP001151699">
    <property type="component" value="Chromosome X"/>
</dbReference>
<dbReference type="PROSITE" id="PS00018">
    <property type="entry name" value="EF_HAND_1"/>
    <property type="match status" value="1"/>
</dbReference>
<dbReference type="InterPro" id="IPR011992">
    <property type="entry name" value="EF-hand-dom_pair"/>
</dbReference>
<evidence type="ECO:0000256" key="1">
    <source>
        <dbReference type="ARBA" id="ARBA00022737"/>
    </source>
</evidence>
<feature type="domain" description="EF-hand" evidence="3">
    <location>
        <begin position="1"/>
        <end position="28"/>
    </location>
</feature>
<reference evidence="4" key="1">
    <citation type="submission" date="2022-07" db="EMBL/GenBank/DDBJ databases">
        <authorList>
            <person name="Trinca V."/>
            <person name="Uliana J.V.C."/>
            <person name="Torres T.T."/>
            <person name="Ward R.J."/>
            <person name="Monesi N."/>
        </authorList>
    </citation>
    <scope>NUCLEOTIDE SEQUENCE</scope>
    <source>
        <strain evidence="4">HSMRA1968</strain>
        <tissue evidence="4">Whole embryos</tissue>
    </source>
</reference>
<comment type="caution">
    <text evidence="4">The sequence shown here is derived from an EMBL/GenBank/DDBJ whole genome shotgun (WGS) entry which is preliminary data.</text>
</comment>
<evidence type="ECO:0000256" key="2">
    <source>
        <dbReference type="ARBA" id="ARBA00022837"/>
    </source>
</evidence>
<dbReference type="EMBL" id="WJQU01000003">
    <property type="protein sequence ID" value="KAJ6638893.1"/>
    <property type="molecule type" value="Genomic_DNA"/>
</dbReference>
<keyword evidence="5" id="KW-1185">Reference proteome</keyword>
<keyword evidence="2" id="KW-0106">Calcium</keyword>
<feature type="non-terminal residue" evidence="4">
    <location>
        <position position="145"/>
    </location>
</feature>